<evidence type="ECO:0000313" key="8">
    <source>
        <dbReference type="Proteomes" id="UP001595839"/>
    </source>
</evidence>
<keyword evidence="6 7" id="KW-0503">Monooxygenase</keyword>
<name>A0ABV9ATB2_9ACTN</name>
<evidence type="ECO:0000256" key="5">
    <source>
        <dbReference type="ARBA" id="ARBA00023002"/>
    </source>
</evidence>
<dbReference type="Proteomes" id="UP001595839">
    <property type="component" value="Unassembled WGS sequence"/>
</dbReference>
<keyword evidence="3" id="KW-0285">Flavoprotein</keyword>
<proteinExistence type="inferred from homology"/>
<dbReference type="PANTHER" id="PTHR43872:SF1">
    <property type="entry name" value="MONOOXYGENASE, PUTATIVE (AFU_ORTHOLOGUE AFUA_8G02570)-RELATED"/>
    <property type="match status" value="1"/>
</dbReference>
<dbReference type="GO" id="GO:0004497">
    <property type="term" value="F:monooxygenase activity"/>
    <property type="evidence" value="ECO:0007669"/>
    <property type="project" value="UniProtKB-KW"/>
</dbReference>
<dbReference type="InterPro" id="IPR036188">
    <property type="entry name" value="FAD/NAD-bd_sf"/>
</dbReference>
<reference evidence="8" key="1">
    <citation type="journal article" date="2019" name="Int. J. Syst. Evol. Microbiol.">
        <title>The Global Catalogue of Microorganisms (GCM) 10K type strain sequencing project: providing services to taxonomists for standard genome sequencing and annotation.</title>
        <authorList>
            <consortium name="The Broad Institute Genomics Platform"/>
            <consortium name="The Broad Institute Genome Sequencing Center for Infectious Disease"/>
            <person name="Wu L."/>
            <person name="Ma J."/>
        </authorList>
    </citation>
    <scope>NUCLEOTIDE SEQUENCE [LARGE SCALE GENOMIC DNA]</scope>
    <source>
        <strain evidence="8">CGMCC 4.7177</strain>
    </source>
</reference>
<dbReference type="PANTHER" id="PTHR43872">
    <property type="entry name" value="MONOOXYGENASE, PUTATIVE (AFU_ORTHOLOGUE AFUA_8G02570)-RELATED"/>
    <property type="match status" value="1"/>
</dbReference>
<dbReference type="Pfam" id="PF00743">
    <property type="entry name" value="FMO-like"/>
    <property type="match status" value="1"/>
</dbReference>
<keyword evidence="5 7" id="KW-0560">Oxidoreductase</keyword>
<dbReference type="Pfam" id="PF13450">
    <property type="entry name" value="NAD_binding_8"/>
    <property type="match status" value="1"/>
</dbReference>
<comment type="similarity">
    <text evidence="2">Belongs to the FAD-binding monooxygenase family.</text>
</comment>
<dbReference type="SUPFAM" id="SSF51905">
    <property type="entry name" value="FAD/NAD(P)-binding domain"/>
    <property type="match status" value="1"/>
</dbReference>
<gene>
    <name evidence="7" type="ORF">ACFPIH_24180</name>
</gene>
<protein>
    <submittedName>
        <fullName evidence="7">Flavin-containing monooxygenase</fullName>
        <ecNumber evidence="7">1.14.13.-</ecNumber>
    </submittedName>
</protein>
<keyword evidence="8" id="KW-1185">Reference proteome</keyword>
<evidence type="ECO:0000256" key="4">
    <source>
        <dbReference type="ARBA" id="ARBA00022827"/>
    </source>
</evidence>
<evidence type="ECO:0000256" key="1">
    <source>
        <dbReference type="ARBA" id="ARBA00001974"/>
    </source>
</evidence>
<evidence type="ECO:0000256" key="2">
    <source>
        <dbReference type="ARBA" id="ARBA00010139"/>
    </source>
</evidence>
<comment type="cofactor">
    <cofactor evidence="1">
        <name>FAD</name>
        <dbReference type="ChEBI" id="CHEBI:57692"/>
    </cofactor>
</comment>
<organism evidence="7 8">
    <name type="scientific">Streptomyces vulcanius</name>
    <dbReference type="NCBI Taxonomy" id="1441876"/>
    <lineage>
        <taxon>Bacteria</taxon>
        <taxon>Bacillati</taxon>
        <taxon>Actinomycetota</taxon>
        <taxon>Actinomycetes</taxon>
        <taxon>Kitasatosporales</taxon>
        <taxon>Streptomycetaceae</taxon>
        <taxon>Streptomyces</taxon>
    </lineage>
</organism>
<dbReference type="RefSeq" id="WP_381174761.1">
    <property type="nucleotide sequence ID" value="NZ_JBHSFK010000015.1"/>
</dbReference>
<sequence length="511" mass="55966">MSAAAEVARRLDYVDVLIVGAGISGIDLGHHLKTKQPGRTFAIVDGRDAIGGTWDLFRYPGIRSDADMQSFGFGFKPWTKDNAIADAHEILDYLHEAISDDGLDRHLHLGHKVLRADFSSDKARWTVTLERTGDGEQFDVTCGVLFSAAGYYDYAGGYTPHFEGREDFRGPIVHPQQWPEDLDYAGKKVVVIGSGATAVTLLPSMAGKAGHVTMLQRSPSYVLPVPRQDPIANTLRRLLPETVAWRVSRRININRQRLILALSRRYPKQMRRLIRKFNAGALPAGYAVDTHFNPRYNPWDQRLCVVPDSDLFKAISSGAASVVTDRIVRFTGHGILLESGTELDADIIVTATGLNMLPFGGIALHVDGQAVDLHDHFIYKSMMVSGVPNFAFALGYTTNAWTLKVDLVSDHLCRLLAHMDRHGYATVTPVADDPSLTGRPFLDMDTAYVNRAMHLFPQQGSHGPWTVSQNYALDRARLGGPVEDPALKFTATVVGPATAPGATATPEEAAA</sequence>
<evidence type="ECO:0000256" key="6">
    <source>
        <dbReference type="ARBA" id="ARBA00023033"/>
    </source>
</evidence>
<dbReference type="InterPro" id="IPR020946">
    <property type="entry name" value="Flavin_mOase-like"/>
</dbReference>
<evidence type="ECO:0000313" key="7">
    <source>
        <dbReference type="EMBL" id="MFC4502575.1"/>
    </source>
</evidence>
<dbReference type="EC" id="1.14.13.-" evidence="7"/>
<dbReference type="EMBL" id="JBHSFK010000015">
    <property type="protein sequence ID" value="MFC4502575.1"/>
    <property type="molecule type" value="Genomic_DNA"/>
</dbReference>
<accession>A0ABV9ATB2</accession>
<dbReference type="Gene3D" id="3.50.50.60">
    <property type="entry name" value="FAD/NAD(P)-binding domain"/>
    <property type="match status" value="3"/>
</dbReference>
<comment type="caution">
    <text evidence="7">The sequence shown here is derived from an EMBL/GenBank/DDBJ whole genome shotgun (WGS) entry which is preliminary data.</text>
</comment>
<keyword evidence="4" id="KW-0274">FAD</keyword>
<evidence type="ECO:0000256" key="3">
    <source>
        <dbReference type="ARBA" id="ARBA00022630"/>
    </source>
</evidence>
<dbReference type="InterPro" id="IPR051820">
    <property type="entry name" value="FAD-binding_MO"/>
</dbReference>